<dbReference type="Proteomes" id="UP000583929">
    <property type="component" value="Unassembled WGS sequence"/>
</dbReference>
<feature type="compositionally biased region" description="Basic and acidic residues" evidence="1">
    <location>
        <begin position="12"/>
        <end position="26"/>
    </location>
</feature>
<feature type="compositionally biased region" description="Pro residues" evidence="1">
    <location>
        <begin position="132"/>
        <end position="148"/>
    </location>
</feature>
<comment type="caution">
    <text evidence="2">The sequence shown here is derived from an EMBL/GenBank/DDBJ whole genome shotgun (WGS) entry which is preliminary data.</text>
</comment>
<accession>A0A7J6HFS7</accession>
<protein>
    <submittedName>
        <fullName evidence="2">Uncharacterized protein</fullName>
    </submittedName>
</protein>
<keyword evidence="3" id="KW-1185">Reference proteome</keyword>
<evidence type="ECO:0000256" key="1">
    <source>
        <dbReference type="SAM" id="MobiDB-lite"/>
    </source>
</evidence>
<feature type="region of interest" description="Disordered" evidence="1">
    <location>
        <begin position="204"/>
        <end position="248"/>
    </location>
</feature>
<feature type="region of interest" description="Disordered" evidence="1">
    <location>
        <begin position="122"/>
        <end position="168"/>
    </location>
</feature>
<reference evidence="2 3" key="1">
    <citation type="journal article" date="2020" name="bioRxiv">
        <title>Sequence and annotation of 42 cannabis genomes reveals extensive copy number variation in cannabinoid synthesis and pathogen resistance genes.</title>
        <authorList>
            <person name="Mckernan K.J."/>
            <person name="Helbert Y."/>
            <person name="Kane L.T."/>
            <person name="Ebling H."/>
            <person name="Zhang L."/>
            <person name="Liu B."/>
            <person name="Eaton Z."/>
            <person name="Mclaughlin S."/>
            <person name="Kingan S."/>
            <person name="Baybayan P."/>
            <person name="Concepcion G."/>
            <person name="Jordan M."/>
            <person name="Riva A."/>
            <person name="Barbazuk W."/>
            <person name="Harkins T."/>
        </authorList>
    </citation>
    <scope>NUCLEOTIDE SEQUENCE [LARGE SCALE GENOMIC DNA]</scope>
    <source>
        <strain evidence="3">cv. Jamaican Lion 4</strain>
        <tissue evidence="2">Leaf</tissue>
    </source>
</reference>
<feature type="compositionally biased region" description="Basic and acidic residues" evidence="1">
    <location>
        <begin position="153"/>
        <end position="167"/>
    </location>
</feature>
<dbReference type="EMBL" id="JAATIQ010000046">
    <property type="protein sequence ID" value="KAF4394146.1"/>
    <property type="molecule type" value="Genomic_DNA"/>
</dbReference>
<name>A0A7J6HFS7_CANSA</name>
<sequence>MMTPCPFPTTNKIERSPEAPKQRTEAEAFPFDSPHSILNKAQQGQFLVLAQCTLLSSSAPPGSLGWLPTKYLPAAPAARKAGSAIIILTVLSVGVPSHCSSHKLWLLQLATTKACPARPEWAPLSDITSPPSQIPSPRPSSSPTPCPFPTTNKIERSPEAPKQRTEAEAFPFDSPHSILNKAQQGQFLVLAQCTLLSSSAPPGSLGWLPTNSQPQRPALRGQSGLRCQRDITSPPSQIPSPRPSSSPVLPKSLTLTLLKIGRTRLSYWLVQPDSIHESLIQLFLGDMVEKYHA</sequence>
<feature type="region of interest" description="Disordered" evidence="1">
    <location>
        <begin position="1"/>
        <end position="27"/>
    </location>
</feature>
<dbReference type="AlphaFoldDB" id="A0A7J6HFS7"/>
<evidence type="ECO:0000313" key="3">
    <source>
        <dbReference type="Proteomes" id="UP000583929"/>
    </source>
</evidence>
<evidence type="ECO:0000313" key="2">
    <source>
        <dbReference type="EMBL" id="KAF4394146.1"/>
    </source>
</evidence>
<proteinExistence type="predicted"/>
<gene>
    <name evidence="2" type="ORF">G4B88_000657</name>
</gene>
<organism evidence="2 3">
    <name type="scientific">Cannabis sativa</name>
    <name type="common">Hemp</name>
    <name type="synonym">Marijuana</name>
    <dbReference type="NCBI Taxonomy" id="3483"/>
    <lineage>
        <taxon>Eukaryota</taxon>
        <taxon>Viridiplantae</taxon>
        <taxon>Streptophyta</taxon>
        <taxon>Embryophyta</taxon>
        <taxon>Tracheophyta</taxon>
        <taxon>Spermatophyta</taxon>
        <taxon>Magnoliopsida</taxon>
        <taxon>eudicotyledons</taxon>
        <taxon>Gunneridae</taxon>
        <taxon>Pentapetalae</taxon>
        <taxon>rosids</taxon>
        <taxon>fabids</taxon>
        <taxon>Rosales</taxon>
        <taxon>Cannabaceae</taxon>
        <taxon>Cannabis</taxon>
    </lineage>
</organism>